<dbReference type="EMBL" id="MCFJ01000017">
    <property type="protein sequence ID" value="ORY58122.1"/>
    <property type="molecule type" value="Genomic_DNA"/>
</dbReference>
<dbReference type="RefSeq" id="XP_040711157.1">
    <property type="nucleotide sequence ID" value="XM_040858843.1"/>
</dbReference>
<dbReference type="PROSITE" id="PS50181">
    <property type="entry name" value="FBOX"/>
    <property type="match status" value="1"/>
</dbReference>
<dbReference type="GeneID" id="63775055"/>
<evidence type="ECO:0000313" key="4">
    <source>
        <dbReference type="Proteomes" id="UP000193689"/>
    </source>
</evidence>
<evidence type="ECO:0000256" key="1">
    <source>
        <dbReference type="SAM" id="MobiDB-lite"/>
    </source>
</evidence>
<gene>
    <name evidence="3" type="ORF">BCR38DRAFT_413530</name>
</gene>
<protein>
    <submittedName>
        <fullName evidence="3">F-box domain-containing protein</fullName>
    </submittedName>
</protein>
<feature type="region of interest" description="Disordered" evidence="1">
    <location>
        <begin position="107"/>
        <end position="133"/>
    </location>
</feature>
<name>A0A1Y2DFR2_9PEZI</name>
<evidence type="ECO:0000313" key="3">
    <source>
        <dbReference type="EMBL" id="ORY58122.1"/>
    </source>
</evidence>
<feature type="compositionally biased region" description="Basic and acidic residues" evidence="1">
    <location>
        <begin position="124"/>
        <end position="133"/>
    </location>
</feature>
<dbReference type="InterPro" id="IPR001810">
    <property type="entry name" value="F-box_dom"/>
</dbReference>
<dbReference type="InterPro" id="IPR036047">
    <property type="entry name" value="F-box-like_dom_sf"/>
</dbReference>
<feature type="domain" description="F-box" evidence="2">
    <location>
        <begin position="4"/>
        <end position="49"/>
    </location>
</feature>
<dbReference type="InParanoid" id="A0A1Y2DFR2"/>
<sequence length="285" mass="31591">MAPPTTIDSLPNEILMQILDTFPTRSLLPLAAVSQRFNAHVAAVHYTRLVEAATLRDHELILECYHPSAKISTPYLHCEYLGTDGIAETGLDPTLRGLNDLYSRFRPVSSSQSRRPRARYPTKRAIESAKEPLAEEAPSHDVFLDSGELFSQLCTVTNLVKVGPRRGLFLSHANITDGVIRVWRDWLLREAAKTADGTQRVSMGADDSSILWADSSKNVGLKVRVVEQTDMHAPVLVGPEDDPPLSYTLVYEELLIRTNQVLLHMEKSEAQQVTHAGKAVVIASM</sequence>
<dbReference type="AlphaFoldDB" id="A0A1Y2DFR2"/>
<organism evidence="3 4">
    <name type="scientific">Pseudomassariella vexata</name>
    <dbReference type="NCBI Taxonomy" id="1141098"/>
    <lineage>
        <taxon>Eukaryota</taxon>
        <taxon>Fungi</taxon>
        <taxon>Dikarya</taxon>
        <taxon>Ascomycota</taxon>
        <taxon>Pezizomycotina</taxon>
        <taxon>Sordariomycetes</taxon>
        <taxon>Xylariomycetidae</taxon>
        <taxon>Amphisphaeriales</taxon>
        <taxon>Pseudomassariaceae</taxon>
        <taxon>Pseudomassariella</taxon>
    </lineage>
</organism>
<dbReference type="Pfam" id="PF12937">
    <property type="entry name" value="F-box-like"/>
    <property type="match status" value="1"/>
</dbReference>
<dbReference type="Proteomes" id="UP000193689">
    <property type="component" value="Unassembled WGS sequence"/>
</dbReference>
<evidence type="ECO:0000259" key="2">
    <source>
        <dbReference type="PROSITE" id="PS50181"/>
    </source>
</evidence>
<reference evidence="3 4" key="1">
    <citation type="submission" date="2016-07" db="EMBL/GenBank/DDBJ databases">
        <title>Pervasive Adenine N6-methylation of Active Genes in Fungi.</title>
        <authorList>
            <consortium name="DOE Joint Genome Institute"/>
            <person name="Mondo S.J."/>
            <person name="Dannebaum R.O."/>
            <person name="Kuo R.C."/>
            <person name="Labutti K."/>
            <person name="Haridas S."/>
            <person name="Kuo A."/>
            <person name="Salamov A."/>
            <person name="Ahrendt S.R."/>
            <person name="Lipzen A."/>
            <person name="Sullivan W."/>
            <person name="Andreopoulos W.B."/>
            <person name="Clum A."/>
            <person name="Lindquist E."/>
            <person name="Daum C."/>
            <person name="Ramamoorthy G.K."/>
            <person name="Gryganskyi A."/>
            <person name="Culley D."/>
            <person name="Magnuson J.K."/>
            <person name="James T.Y."/>
            <person name="O'Malley M.A."/>
            <person name="Stajich J.E."/>
            <person name="Spatafora J.W."/>
            <person name="Visel A."/>
            <person name="Grigoriev I.V."/>
        </authorList>
    </citation>
    <scope>NUCLEOTIDE SEQUENCE [LARGE SCALE GENOMIC DNA]</scope>
    <source>
        <strain evidence="3 4">CBS 129021</strain>
    </source>
</reference>
<proteinExistence type="predicted"/>
<keyword evidence="4" id="KW-1185">Reference proteome</keyword>
<comment type="caution">
    <text evidence="3">The sequence shown here is derived from an EMBL/GenBank/DDBJ whole genome shotgun (WGS) entry which is preliminary data.</text>
</comment>
<dbReference type="OrthoDB" id="9981546at2759"/>
<dbReference type="SUPFAM" id="SSF81383">
    <property type="entry name" value="F-box domain"/>
    <property type="match status" value="1"/>
</dbReference>
<accession>A0A1Y2DFR2</accession>